<evidence type="ECO:0000256" key="5">
    <source>
        <dbReference type="ARBA" id="ARBA00022989"/>
    </source>
</evidence>
<organism evidence="8 9">
    <name type="scientific">Evtepia gabavorous</name>
    <dbReference type="NCBI Taxonomy" id="2211183"/>
    <lineage>
        <taxon>Bacteria</taxon>
        <taxon>Bacillati</taxon>
        <taxon>Bacillota</taxon>
        <taxon>Clostridia</taxon>
        <taxon>Eubacteriales</taxon>
        <taxon>Evtepia</taxon>
    </lineage>
</organism>
<feature type="transmembrane region" description="Helical" evidence="7">
    <location>
        <begin position="419"/>
        <end position="437"/>
    </location>
</feature>
<feature type="transmembrane region" description="Helical" evidence="7">
    <location>
        <begin position="234"/>
        <end position="251"/>
    </location>
</feature>
<feature type="transmembrane region" description="Helical" evidence="7">
    <location>
        <begin position="317"/>
        <end position="336"/>
    </location>
</feature>
<dbReference type="InterPro" id="IPR002528">
    <property type="entry name" value="MATE_fam"/>
</dbReference>
<comment type="subcellular location">
    <subcellularLocation>
        <location evidence="1">Cell membrane</location>
        <topology evidence="1">Multi-pass membrane protein</topology>
    </subcellularLocation>
</comment>
<keyword evidence="2" id="KW-0813">Transport</keyword>
<accession>A0A3E2B4B5</accession>
<dbReference type="GO" id="GO:0005886">
    <property type="term" value="C:plasma membrane"/>
    <property type="evidence" value="ECO:0007669"/>
    <property type="project" value="UniProtKB-SubCell"/>
</dbReference>
<dbReference type="Pfam" id="PF01554">
    <property type="entry name" value="MatE"/>
    <property type="match status" value="2"/>
</dbReference>
<evidence type="ECO:0000256" key="1">
    <source>
        <dbReference type="ARBA" id="ARBA00004651"/>
    </source>
</evidence>
<evidence type="ECO:0000313" key="8">
    <source>
        <dbReference type="EMBL" id="RFT06834.1"/>
    </source>
</evidence>
<dbReference type="EMBL" id="QQRQ01000006">
    <property type="protein sequence ID" value="RFT06834.1"/>
    <property type="molecule type" value="Genomic_DNA"/>
</dbReference>
<evidence type="ECO:0000256" key="7">
    <source>
        <dbReference type="SAM" id="Phobius"/>
    </source>
</evidence>
<feature type="transmembrane region" description="Helical" evidence="7">
    <location>
        <begin position="12"/>
        <end position="33"/>
    </location>
</feature>
<dbReference type="PIRSF" id="PIRSF006603">
    <property type="entry name" value="DinF"/>
    <property type="match status" value="1"/>
</dbReference>
<reference evidence="8 9" key="1">
    <citation type="submission" date="2018-07" db="EMBL/GenBank/DDBJ databases">
        <title>GABA Modulating Bacteria of the Human Gut Microbiota.</title>
        <authorList>
            <person name="Strandwitz P."/>
            <person name="Kim K.H."/>
            <person name="Terekhova D."/>
            <person name="Liu J.K."/>
            <person name="Sharma A."/>
            <person name="Levering J."/>
            <person name="Mcdonald D."/>
            <person name="Dietrich D."/>
            <person name="Ramadhar T.R."/>
            <person name="Lekbua A."/>
            <person name="Mroue N."/>
            <person name="Liston C."/>
            <person name="Stewart E.J."/>
            <person name="Dubin M.J."/>
            <person name="Zengler K."/>
            <person name="Knight R."/>
            <person name="Gilbert J.A."/>
            <person name="Clardy J."/>
            <person name="Lewis K."/>
        </authorList>
    </citation>
    <scope>NUCLEOTIDE SEQUENCE [LARGE SCALE GENOMIC DNA]</scope>
    <source>
        <strain evidence="8 9">KLE1738</strain>
    </source>
</reference>
<dbReference type="GO" id="GO:0042910">
    <property type="term" value="F:xenobiotic transmembrane transporter activity"/>
    <property type="evidence" value="ECO:0007669"/>
    <property type="project" value="InterPro"/>
</dbReference>
<dbReference type="AlphaFoldDB" id="A0A3E2B4B5"/>
<comment type="caution">
    <text evidence="8">The sequence shown here is derived from an EMBL/GenBank/DDBJ whole genome shotgun (WGS) entry which is preliminary data.</text>
</comment>
<feature type="transmembrane region" description="Helical" evidence="7">
    <location>
        <begin position="53"/>
        <end position="76"/>
    </location>
</feature>
<name>A0A3E2B4B5_9FIRM</name>
<feature type="transmembrane region" description="Helical" evidence="7">
    <location>
        <begin position="257"/>
        <end position="277"/>
    </location>
</feature>
<dbReference type="OrthoDB" id="9776324at2"/>
<evidence type="ECO:0000256" key="2">
    <source>
        <dbReference type="ARBA" id="ARBA00022448"/>
    </source>
</evidence>
<evidence type="ECO:0000256" key="3">
    <source>
        <dbReference type="ARBA" id="ARBA00022475"/>
    </source>
</evidence>
<feature type="transmembrane region" description="Helical" evidence="7">
    <location>
        <begin position="165"/>
        <end position="189"/>
    </location>
</feature>
<feature type="transmembrane region" description="Helical" evidence="7">
    <location>
        <begin position="135"/>
        <end position="153"/>
    </location>
</feature>
<protein>
    <submittedName>
        <fullName evidence="8">MATE family efflux transporter</fullName>
    </submittedName>
</protein>
<proteinExistence type="predicted"/>
<sequence>MKQSYDFTAGPIGRPLLLYTLPLLLANVLQSFYQLVDLLVVGRIVGETGLAAISSASTVCFLITSLGTGLTTGGMVRVAQQAGAKDTTGLEETAGTLFSASLVVSLLVAVAGALTAPCLLQLLSVPSEAMTDASAYLRVLCLGTPLSFGYLAHSAFRKGTGDAKVPLLCIAAAAAINLLLDLLLVGILALGTVGAAYATVASQGASLLLSLSLGRGQDGAVSRRPRFTLRRQPLAAIVKIGLPTALQMMVVNLSYCILAGMCNTFGVSVAAAAGIGLKVNTLVAMPCWSLGQAVTAMVGQNTGAGAMDRVRKITRTGLWCGLASTLILLLLVHRFSLPILQLFGSDSPEVLSAGVLYFQICCGVNSLFYTAMYLLDSFAIGLGHAKVALVNALLDSFLLRLPVCWCLAFPLALGYPGLWIGQAISPLLPALIGGWFFHHTVGSFPTPHG</sequence>
<dbReference type="GeneID" id="97995114"/>
<dbReference type="InterPro" id="IPR048279">
    <property type="entry name" value="MdtK-like"/>
</dbReference>
<feature type="transmembrane region" description="Helical" evidence="7">
    <location>
        <begin position="195"/>
        <end position="213"/>
    </location>
</feature>
<evidence type="ECO:0000313" key="9">
    <source>
        <dbReference type="Proteomes" id="UP000260649"/>
    </source>
</evidence>
<gene>
    <name evidence="8" type="ORF">DV520_05115</name>
</gene>
<keyword evidence="3" id="KW-1003">Cell membrane</keyword>
<dbReference type="PANTHER" id="PTHR43549">
    <property type="entry name" value="MULTIDRUG RESISTANCE PROTEIN YPNP-RELATED"/>
    <property type="match status" value="1"/>
</dbReference>
<dbReference type="PANTHER" id="PTHR43549:SF3">
    <property type="entry name" value="MULTIDRUG RESISTANCE PROTEIN YPNP-RELATED"/>
    <property type="match status" value="1"/>
</dbReference>
<keyword evidence="4 7" id="KW-0812">Transmembrane</keyword>
<evidence type="ECO:0000256" key="4">
    <source>
        <dbReference type="ARBA" id="ARBA00022692"/>
    </source>
</evidence>
<evidence type="ECO:0000256" key="6">
    <source>
        <dbReference type="ARBA" id="ARBA00023136"/>
    </source>
</evidence>
<dbReference type="CDD" id="cd13138">
    <property type="entry name" value="MATE_yoeA_like"/>
    <property type="match status" value="1"/>
</dbReference>
<keyword evidence="5 7" id="KW-1133">Transmembrane helix</keyword>
<dbReference type="RefSeq" id="WP_117142007.1">
    <property type="nucleotide sequence ID" value="NZ_CAKXKJ010000006.1"/>
</dbReference>
<feature type="transmembrane region" description="Helical" evidence="7">
    <location>
        <begin position="387"/>
        <end position="413"/>
    </location>
</feature>
<feature type="transmembrane region" description="Helical" evidence="7">
    <location>
        <begin position="97"/>
        <end position="123"/>
    </location>
</feature>
<dbReference type="InterPro" id="IPR052031">
    <property type="entry name" value="Membrane_Transporter-Flippase"/>
</dbReference>
<keyword evidence="9" id="KW-1185">Reference proteome</keyword>
<keyword evidence="6 7" id="KW-0472">Membrane</keyword>
<dbReference type="Proteomes" id="UP000260649">
    <property type="component" value="Unassembled WGS sequence"/>
</dbReference>
<feature type="transmembrane region" description="Helical" evidence="7">
    <location>
        <begin position="356"/>
        <end position="375"/>
    </location>
</feature>
<dbReference type="NCBIfam" id="TIGR00797">
    <property type="entry name" value="matE"/>
    <property type="match status" value="1"/>
</dbReference>
<dbReference type="GO" id="GO:0015297">
    <property type="term" value="F:antiporter activity"/>
    <property type="evidence" value="ECO:0007669"/>
    <property type="project" value="InterPro"/>
</dbReference>